<accession>A0A7X3C312</accession>
<sequence length="80" mass="9043">MLSRTIKLGIITLLTEILYAGNLVAKNKRVVATFTKKQLMRGNQIKYHSSDSIYPKERLIYCQSISPRSPTVNLYAVKGV</sequence>
<name>A0A7X3C312_9LACO</name>
<comment type="caution">
    <text evidence="1">The sequence shown here is derived from an EMBL/GenBank/DDBJ whole genome shotgun (WGS) entry which is preliminary data.</text>
</comment>
<proteinExistence type="predicted"/>
<gene>
    <name evidence="1" type="ORF">GM612_05145</name>
</gene>
<reference evidence="1 2" key="1">
    <citation type="submission" date="2019-11" db="EMBL/GenBank/DDBJ databases">
        <title>Lactobacillus sp. nov. CRM56-3, isolated from fermented tea leaves.</title>
        <authorList>
            <person name="Phuengjayaem S."/>
            <person name="Tanasupawat S."/>
        </authorList>
    </citation>
    <scope>NUCLEOTIDE SEQUENCE [LARGE SCALE GENOMIC DNA]</scope>
    <source>
        <strain evidence="1 2">CRM56-3</strain>
    </source>
</reference>
<dbReference type="RefSeq" id="WP_155431317.1">
    <property type="nucleotide sequence ID" value="NZ_WNJO01000005.1"/>
</dbReference>
<organism evidence="1 2">
    <name type="scientific">Secundilactobacillus folii</name>
    <dbReference type="NCBI Taxonomy" id="2678357"/>
    <lineage>
        <taxon>Bacteria</taxon>
        <taxon>Bacillati</taxon>
        <taxon>Bacillota</taxon>
        <taxon>Bacilli</taxon>
        <taxon>Lactobacillales</taxon>
        <taxon>Lactobacillaceae</taxon>
        <taxon>Secundilactobacillus</taxon>
    </lineage>
</organism>
<keyword evidence="2" id="KW-1185">Reference proteome</keyword>
<evidence type="ECO:0000313" key="1">
    <source>
        <dbReference type="EMBL" id="MTV82037.1"/>
    </source>
</evidence>
<dbReference type="AlphaFoldDB" id="A0A7X3C312"/>
<protein>
    <submittedName>
        <fullName evidence="1">Uncharacterized protein</fullName>
    </submittedName>
</protein>
<dbReference type="EMBL" id="WNJO01000005">
    <property type="protein sequence ID" value="MTV82037.1"/>
    <property type="molecule type" value="Genomic_DNA"/>
</dbReference>
<dbReference type="Proteomes" id="UP000466388">
    <property type="component" value="Unassembled WGS sequence"/>
</dbReference>
<evidence type="ECO:0000313" key="2">
    <source>
        <dbReference type="Proteomes" id="UP000466388"/>
    </source>
</evidence>